<dbReference type="OrthoDB" id="9793681at2"/>
<dbReference type="Gene3D" id="3.30.460.10">
    <property type="entry name" value="Beta Polymerase, domain 2"/>
    <property type="match status" value="1"/>
</dbReference>
<dbReference type="GO" id="GO:0090071">
    <property type="term" value="P:negative regulation of ribosome biogenesis"/>
    <property type="evidence" value="ECO:0007669"/>
    <property type="project" value="UniProtKB-UniRule"/>
</dbReference>
<dbReference type="GO" id="GO:0042256">
    <property type="term" value="P:cytosolic ribosome assembly"/>
    <property type="evidence" value="ECO:0007669"/>
    <property type="project" value="UniProtKB-UniRule"/>
</dbReference>
<dbReference type="NCBIfam" id="TIGR00090">
    <property type="entry name" value="rsfS_iojap_ybeB"/>
    <property type="match status" value="1"/>
</dbReference>
<reference evidence="3 4" key="1">
    <citation type="submission" date="2016-11" db="EMBL/GenBank/DDBJ databases">
        <authorList>
            <person name="Jaros S."/>
            <person name="Januszkiewicz K."/>
            <person name="Wedrychowicz H."/>
        </authorList>
    </citation>
    <scope>NUCLEOTIDE SEQUENCE [LARGE SCALE GENOMIC DNA]</scope>
    <source>
        <strain evidence="3 4">CGMCC 1.7049</strain>
    </source>
</reference>
<dbReference type="SUPFAM" id="SSF81301">
    <property type="entry name" value="Nucleotidyltransferase"/>
    <property type="match status" value="1"/>
</dbReference>
<dbReference type="Proteomes" id="UP000199758">
    <property type="component" value="Unassembled WGS sequence"/>
</dbReference>
<dbReference type="Pfam" id="PF02410">
    <property type="entry name" value="RsfS"/>
    <property type="match status" value="1"/>
</dbReference>
<dbReference type="AlphaFoldDB" id="A0A1M5KKX1"/>
<keyword evidence="2" id="KW-0678">Repressor</keyword>
<dbReference type="PANTHER" id="PTHR21043">
    <property type="entry name" value="IOJAP SUPERFAMILY ORTHOLOG"/>
    <property type="match status" value="1"/>
</dbReference>
<dbReference type="PANTHER" id="PTHR21043:SF0">
    <property type="entry name" value="MITOCHONDRIAL ASSEMBLY OF RIBOSOMAL LARGE SUBUNIT PROTEIN 1"/>
    <property type="match status" value="1"/>
</dbReference>
<evidence type="ECO:0000256" key="1">
    <source>
        <dbReference type="ARBA" id="ARBA00010574"/>
    </source>
</evidence>
<dbReference type="GO" id="GO:0017148">
    <property type="term" value="P:negative regulation of translation"/>
    <property type="evidence" value="ECO:0007669"/>
    <property type="project" value="UniProtKB-UniRule"/>
</dbReference>
<evidence type="ECO:0000313" key="3">
    <source>
        <dbReference type="EMBL" id="SHG53421.1"/>
    </source>
</evidence>
<protein>
    <recommendedName>
        <fullName evidence="2">Ribosomal silencing factor RsfS</fullName>
    </recommendedName>
</protein>
<proteinExistence type="inferred from homology"/>
<dbReference type="InterPro" id="IPR043519">
    <property type="entry name" value="NT_sf"/>
</dbReference>
<sequence length="116" mass="12913">MKNPPLTDLARSALEDLKAIDLKILDVRGLTTITDVMMICTGTSNRHVVSLARHVYDTVREAGHPVLGIEGLDEGEWALVDLGDVVVHVMQTQTRAFYQLEKLWDMSEPRSRVANG</sequence>
<comment type="subunit">
    <text evidence="2">Interacts with ribosomal protein uL14 (rplN).</text>
</comment>
<comment type="function">
    <text evidence="2">Functions as a ribosomal silencing factor. Interacts with ribosomal protein uL14 (rplN), blocking formation of intersubunit bridge B8. Prevents association of the 30S and 50S ribosomal subunits and the formation of functional ribosomes, thus repressing translation.</text>
</comment>
<dbReference type="STRING" id="490188.SAMN04488068_0626"/>
<organism evidence="3 4">
    <name type="scientific">Hydrocarboniphaga daqingensis</name>
    <dbReference type="NCBI Taxonomy" id="490188"/>
    <lineage>
        <taxon>Bacteria</taxon>
        <taxon>Pseudomonadati</taxon>
        <taxon>Pseudomonadota</taxon>
        <taxon>Gammaproteobacteria</taxon>
        <taxon>Nevskiales</taxon>
        <taxon>Nevskiaceae</taxon>
        <taxon>Hydrocarboniphaga</taxon>
    </lineage>
</organism>
<dbReference type="EMBL" id="FQWZ01000001">
    <property type="protein sequence ID" value="SHG53421.1"/>
    <property type="molecule type" value="Genomic_DNA"/>
</dbReference>
<dbReference type="GO" id="GO:0043023">
    <property type="term" value="F:ribosomal large subunit binding"/>
    <property type="evidence" value="ECO:0007669"/>
    <property type="project" value="TreeGrafter"/>
</dbReference>
<evidence type="ECO:0000313" key="4">
    <source>
        <dbReference type="Proteomes" id="UP000199758"/>
    </source>
</evidence>
<evidence type="ECO:0000256" key="2">
    <source>
        <dbReference type="HAMAP-Rule" id="MF_01477"/>
    </source>
</evidence>
<dbReference type="HAMAP" id="MF_01477">
    <property type="entry name" value="Iojap_RsfS"/>
    <property type="match status" value="1"/>
</dbReference>
<dbReference type="RefSeq" id="WP_072893740.1">
    <property type="nucleotide sequence ID" value="NZ_FQWZ01000001.1"/>
</dbReference>
<name>A0A1M5KKX1_9GAMM</name>
<keyword evidence="2" id="KW-0963">Cytoplasm</keyword>
<keyword evidence="2" id="KW-0810">Translation regulation</keyword>
<keyword evidence="4" id="KW-1185">Reference proteome</keyword>
<gene>
    <name evidence="2" type="primary">rsfS</name>
    <name evidence="3" type="ORF">SAMN04488068_0626</name>
</gene>
<comment type="similarity">
    <text evidence="1 2">Belongs to the Iojap/RsfS family.</text>
</comment>
<dbReference type="GO" id="GO:0005737">
    <property type="term" value="C:cytoplasm"/>
    <property type="evidence" value="ECO:0007669"/>
    <property type="project" value="UniProtKB-SubCell"/>
</dbReference>
<accession>A0A1M5KKX1</accession>
<comment type="subcellular location">
    <subcellularLocation>
        <location evidence="2">Cytoplasm</location>
    </subcellularLocation>
</comment>
<dbReference type="InterPro" id="IPR004394">
    <property type="entry name" value="Iojap/RsfS/C7orf30"/>
</dbReference>